<feature type="domain" description="DUF7871" evidence="9">
    <location>
        <begin position="512"/>
        <end position="616"/>
    </location>
</feature>
<keyword evidence="3" id="KW-0479">Metal-binding</keyword>
<dbReference type="PANTHER" id="PTHR33938">
    <property type="entry name" value="FERULOYL ESTERASE B-RELATED"/>
    <property type="match status" value="1"/>
</dbReference>
<evidence type="ECO:0000256" key="6">
    <source>
        <dbReference type="ARBA" id="ARBA00022837"/>
    </source>
</evidence>
<dbReference type="eggNOG" id="ENOG502SCEH">
    <property type="taxonomic scope" value="Eukaryota"/>
</dbReference>
<comment type="similarity">
    <text evidence="1 8">Belongs to the tannase family.</text>
</comment>
<dbReference type="GO" id="GO:0030600">
    <property type="term" value="F:feruloyl esterase activity"/>
    <property type="evidence" value="ECO:0007669"/>
    <property type="project" value="UniProtKB-ARBA"/>
</dbReference>
<evidence type="ECO:0000256" key="2">
    <source>
        <dbReference type="ARBA" id="ARBA00022487"/>
    </source>
</evidence>
<dbReference type="Pfam" id="PF25277">
    <property type="entry name" value="DUF7871"/>
    <property type="match status" value="1"/>
</dbReference>
<dbReference type="InterPro" id="IPR057193">
    <property type="entry name" value="DUF7871"/>
</dbReference>
<name>T0LNK5_COLGC</name>
<accession>T0LNK5</accession>
<organism evidence="10 11">
    <name type="scientific">Colletotrichum gloeosporioides (strain Cg-14)</name>
    <name type="common">Anthracnose fungus</name>
    <name type="synonym">Glomerella cingulata</name>
    <dbReference type="NCBI Taxonomy" id="1237896"/>
    <lineage>
        <taxon>Eukaryota</taxon>
        <taxon>Fungi</taxon>
        <taxon>Dikarya</taxon>
        <taxon>Ascomycota</taxon>
        <taxon>Pezizomycotina</taxon>
        <taxon>Sordariomycetes</taxon>
        <taxon>Hypocreomycetidae</taxon>
        <taxon>Glomerellales</taxon>
        <taxon>Glomerellaceae</taxon>
        <taxon>Colletotrichum</taxon>
        <taxon>Colletotrichum gloeosporioides species complex</taxon>
    </lineage>
</organism>
<dbReference type="EC" id="3.1.1.-" evidence="8"/>
<reference evidence="11" key="1">
    <citation type="journal article" date="2013" name="Mol. Plant Microbe Interact.">
        <title>Global aspects of pacC regulation of pathogenicity genes in Colletotrichum gloeosporioides as revealed by transcriptome analysis.</title>
        <authorList>
            <person name="Alkan N."/>
            <person name="Meng X."/>
            <person name="Friedlander G."/>
            <person name="Reuveni E."/>
            <person name="Sukno S."/>
            <person name="Sherman A."/>
            <person name="Thon M."/>
            <person name="Fluhr R."/>
            <person name="Prusky D."/>
        </authorList>
    </citation>
    <scope>NUCLEOTIDE SEQUENCE [LARGE SCALE GENOMIC DNA]</scope>
    <source>
        <strain evidence="11">Cg-14</strain>
    </source>
</reference>
<keyword evidence="5 8" id="KW-0378">Hydrolase</keyword>
<dbReference type="OrthoDB" id="3039123at2759"/>
<proteinExistence type="inferred from homology"/>
<evidence type="ECO:0000313" key="11">
    <source>
        <dbReference type="Proteomes" id="UP000015530"/>
    </source>
</evidence>
<keyword evidence="2" id="KW-0719">Serine esterase</keyword>
<dbReference type="EMBL" id="AMYD01001405">
    <property type="protein sequence ID" value="EQB53286.1"/>
    <property type="molecule type" value="Genomic_DNA"/>
</dbReference>
<keyword evidence="6" id="KW-0106">Calcium</keyword>
<evidence type="ECO:0000256" key="3">
    <source>
        <dbReference type="ARBA" id="ARBA00022723"/>
    </source>
</evidence>
<gene>
    <name evidence="10" type="ORF">CGLO_07016</name>
</gene>
<dbReference type="HOGENOM" id="CLU_014819_3_2_1"/>
<keyword evidence="4" id="KW-0732">Signal</keyword>
<evidence type="ECO:0000256" key="4">
    <source>
        <dbReference type="ARBA" id="ARBA00022729"/>
    </source>
</evidence>
<dbReference type="PANTHER" id="PTHR33938:SF13">
    <property type="entry name" value="CARBOXYLIC ESTER HYDROLASE"/>
    <property type="match status" value="1"/>
</dbReference>
<evidence type="ECO:0000259" key="9">
    <source>
        <dbReference type="Pfam" id="PF25277"/>
    </source>
</evidence>
<dbReference type="InterPro" id="IPR029058">
    <property type="entry name" value="AB_hydrolase_fold"/>
</dbReference>
<dbReference type="SUPFAM" id="SSF53474">
    <property type="entry name" value="alpha/beta-Hydrolases"/>
    <property type="match status" value="1"/>
</dbReference>
<dbReference type="InterPro" id="IPR011118">
    <property type="entry name" value="Tannase/feruloyl_esterase"/>
</dbReference>
<protein>
    <recommendedName>
        <fullName evidence="8">Carboxylic ester hydrolase</fullName>
        <ecNumber evidence="8">3.1.1.-</ecNumber>
    </recommendedName>
</protein>
<evidence type="ECO:0000256" key="1">
    <source>
        <dbReference type="ARBA" id="ARBA00006249"/>
    </source>
</evidence>
<evidence type="ECO:0000313" key="10">
    <source>
        <dbReference type="EMBL" id="EQB53286.1"/>
    </source>
</evidence>
<dbReference type="GO" id="GO:0046872">
    <property type="term" value="F:metal ion binding"/>
    <property type="evidence" value="ECO:0007669"/>
    <property type="project" value="UniProtKB-KW"/>
</dbReference>
<dbReference type="Pfam" id="PF07519">
    <property type="entry name" value="Tannase"/>
    <property type="match status" value="1"/>
</dbReference>
<keyword evidence="7" id="KW-1015">Disulfide bond</keyword>
<dbReference type="OMA" id="AWNERIW"/>
<dbReference type="AlphaFoldDB" id="T0LNK5"/>
<dbReference type="Proteomes" id="UP000015530">
    <property type="component" value="Unassembled WGS sequence"/>
</dbReference>
<evidence type="ECO:0000256" key="5">
    <source>
        <dbReference type="ARBA" id="ARBA00022801"/>
    </source>
</evidence>
<comment type="caution">
    <text evidence="10">The sequence shown here is derived from an EMBL/GenBank/DDBJ whole genome shotgun (WGS) entry which is preliminary data.</text>
</comment>
<evidence type="ECO:0000256" key="7">
    <source>
        <dbReference type="ARBA" id="ARBA00023157"/>
    </source>
</evidence>
<sequence>MSVQVCSSATFGDIALFGADILSVQANLVTNHSVSVPAAVRFTQPSVEVNNASFCNVTVAYTHPGQDDNIVVEAWLPAGGWNGRLQAVGGGGWVAGRSDPFYTAMSGAVWDGYATITTDAGLSNAEDASPWALLSPGNVNLYALQNLASVSLDDGAIIGKSLIKSYYGRGPDYSYWNGCSQGGRQGLVLAQRYPTQYDGIAAGAPGIQWTDFFPSLLWPQQFMNMLGEYPAPCELQAITAAAVSACDGLDGLEDGIISDADGCLNSFDPFKLVGRAINCSESATISSAAAAVVNATWQGLRNAQGEQTWFGLNPGTDITAGVAVTNCTGTSCVGVPLTIATQWLSLFVARGAELDLSNVSHVDFDWLAHQGRQRYSSIIGTDDPDLSAFRESGGKIVTFHGLIDELLPSKGTIKYYNKVSAIIPEVHDFYRHFEVPGMGHCAGGASGNPVGLFDQLRAWVENGTAPEQSPVKVTDLKGTETDRILCPYPKVAVLDISAYFTPTSTAKMTVDKATTCCGKSAECVCAQQAKCSCGKESALHCSCSKASTENAVSGPRCSCRARPAGECTCDRAGTENVKPAGATCSCGVRPADACTCDKASDGSFNPSEHEIDFTTRR</sequence>
<evidence type="ECO:0000256" key="8">
    <source>
        <dbReference type="RuleBase" id="RU361238"/>
    </source>
</evidence>